<dbReference type="EMBL" id="ALWO02000023">
    <property type="protein sequence ID" value="EOZ98362.1"/>
    <property type="molecule type" value="Genomic_DNA"/>
</dbReference>
<dbReference type="Proteomes" id="UP000006073">
    <property type="component" value="Unassembled WGS sequence"/>
</dbReference>
<sequence>MLEMTCPGKQTIDSMNEKTTLEKVVFFMAHKSVQRLGCKSN</sequence>
<accession>S2DH56</accession>
<comment type="caution">
    <text evidence="1">The sequence shown here is derived from an EMBL/GenBank/DDBJ whole genome shotgun (WGS) entry which is preliminary data.</text>
</comment>
<gene>
    <name evidence="1" type="ORF">A33Q_1016</name>
</gene>
<evidence type="ECO:0000313" key="2">
    <source>
        <dbReference type="Proteomes" id="UP000006073"/>
    </source>
</evidence>
<proteinExistence type="predicted"/>
<dbReference type="AlphaFoldDB" id="S2DH56"/>
<name>S2DH56_INDAL</name>
<protein>
    <submittedName>
        <fullName evidence="1">Uncharacterized protein</fullName>
    </submittedName>
</protein>
<organism evidence="1 2">
    <name type="scientific">Indibacter alkaliphilus (strain CCUG 57479 / KCTC 22604 / LW1)</name>
    <dbReference type="NCBI Taxonomy" id="1189612"/>
    <lineage>
        <taxon>Bacteria</taxon>
        <taxon>Pseudomonadati</taxon>
        <taxon>Bacteroidota</taxon>
        <taxon>Cytophagia</taxon>
        <taxon>Cytophagales</taxon>
        <taxon>Cyclobacteriaceae</taxon>
    </lineage>
</organism>
<reference evidence="1 2" key="1">
    <citation type="journal article" date="2013" name="Genome Announc.">
        <title>Draft Genome Sequence of Indibacter alkaliphilus Strain LW1T, Isolated from Lonar Lake, a Haloalkaline Lake in the Buldana District of Maharashtra, India.</title>
        <authorList>
            <person name="Singh A."/>
            <person name="Kumar Jangir P."/>
            <person name="Sharma R."/>
            <person name="Singh A."/>
            <person name="Kumar Pinnaka A."/>
            <person name="Shivaji S."/>
        </authorList>
    </citation>
    <scope>NUCLEOTIDE SEQUENCE [LARGE SCALE GENOMIC DNA]</scope>
    <source>
        <strain evidence="2">CCUG 57479 / KCTC 22604 / LW1</strain>
    </source>
</reference>
<keyword evidence="2" id="KW-1185">Reference proteome</keyword>
<evidence type="ECO:0000313" key="1">
    <source>
        <dbReference type="EMBL" id="EOZ98362.1"/>
    </source>
</evidence>